<reference evidence="1" key="1">
    <citation type="submission" date="2014-12" db="EMBL/GenBank/DDBJ databases">
        <title>Parallel Evolution in Life History Adaptation Evident in the Tissue-Specific Poeciliopsis prolifica transcriptome.</title>
        <authorList>
            <person name="Jue N.K."/>
            <person name="Foley R.J."/>
            <person name="Obergfell C."/>
            <person name="Reznick D.N."/>
            <person name="O'Neill R.J."/>
            <person name="O'Neill M.J."/>
        </authorList>
    </citation>
    <scope>NUCLEOTIDE SEQUENCE</scope>
</reference>
<proteinExistence type="predicted"/>
<protein>
    <submittedName>
        <fullName evidence="1">PPUP8950</fullName>
    </submittedName>
</protein>
<feature type="non-terminal residue" evidence="1">
    <location>
        <position position="1"/>
    </location>
</feature>
<evidence type="ECO:0000313" key="1">
    <source>
        <dbReference type="EMBL" id="JAO05405.1"/>
    </source>
</evidence>
<dbReference type="AlphaFoldDB" id="A0A0S7ESY8"/>
<sequence length="118" mass="13110">FSRTALACCTISSCVKETCHLQIDCPITFPLSASRWDQLSKWLPYVISNKSVGWMYAKELLMYFQSGCKGSLVGTQNGSQQEPVLPLVSNHCSASCRRSAATCAEIYQEQILWYCGGK</sequence>
<gene>
    <name evidence="1" type="primary">PPUP8950</name>
</gene>
<name>A0A0S7ESY8_9TELE</name>
<accession>A0A0S7ESY8</accession>
<organism evidence="1">
    <name type="scientific">Poeciliopsis prolifica</name>
    <name type="common">blackstripe livebearer</name>
    <dbReference type="NCBI Taxonomy" id="188132"/>
    <lineage>
        <taxon>Eukaryota</taxon>
        <taxon>Metazoa</taxon>
        <taxon>Chordata</taxon>
        <taxon>Craniata</taxon>
        <taxon>Vertebrata</taxon>
        <taxon>Euteleostomi</taxon>
        <taxon>Actinopterygii</taxon>
        <taxon>Neopterygii</taxon>
        <taxon>Teleostei</taxon>
        <taxon>Neoteleostei</taxon>
        <taxon>Acanthomorphata</taxon>
        <taxon>Ovalentaria</taxon>
        <taxon>Atherinomorphae</taxon>
        <taxon>Cyprinodontiformes</taxon>
        <taxon>Poeciliidae</taxon>
        <taxon>Poeciliinae</taxon>
        <taxon>Poeciliopsis</taxon>
    </lineage>
</organism>
<dbReference type="EMBL" id="GBYX01476272">
    <property type="protein sequence ID" value="JAO05405.1"/>
    <property type="molecule type" value="Transcribed_RNA"/>
</dbReference>